<dbReference type="EMBL" id="JAHGAW010000011">
    <property type="protein sequence ID" value="MBT2188513.1"/>
    <property type="molecule type" value="Genomic_DNA"/>
</dbReference>
<comment type="function">
    <text evidence="10">Interacts with outer membrane receptor proteins that carry out high-affinity binding and energy dependent uptake into the periplasmic space of specific substrates. It could act to transduce energy from the cytoplasmic membrane to specific energy-requiring processes in the outer membrane, resulting in the release into the periplasm of ligands bound by these outer membrane proteins.</text>
</comment>
<reference evidence="13" key="1">
    <citation type="submission" date="2021-05" db="EMBL/GenBank/DDBJ databases">
        <title>Genome of Sphingobium sp. strain.</title>
        <authorList>
            <person name="Fan R."/>
        </authorList>
    </citation>
    <scope>NUCLEOTIDE SEQUENCE</scope>
    <source>
        <strain evidence="13">H33</strain>
    </source>
</reference>
<dbReference type="GO" id="GO:0015031">
    <property type="term" value="P:protein transport"/>
    <property type="evidence" value="ECO:0007669"/>
    <property type="project" value="UniProtKB-UniRule"/>
</dbReference>
<dbReference type="PROSITE" id="PS52015">
    <property type="entry name" value="TONB_CTD"/>
    <property type="match status" value="1"/>
</dbReference>
<dbReference type="GO" id="GO:0055085">
    <property type="term" value="P:transmembrane transport"/>
    <property type="evidence" value="ECO:0007669"/>
    <property type="project" value="InterPro"/>
</dbReference>
<evidence type="ECO:0000256" key="9">
    <source>
        <dbReference type="ARBA" id="ARBA00023136"/>
    </source>
</evidence>
<keyword evidence="10" id="KW-0735">Signal-anchor</keyword>
<keyword evidence="7 10" id="KW-0653">Protein transport</keyword>
<evidence type="ECO:0000256" key="10">
    <source>
        <dbReference type="RuleBase" id="RU362123"/>
    </source>
</evidence>
<dbReference type="InterPro" id="IPR006260">
    <property type="entry name" value="TonB/TolA_C"/>
</dbReference>
<dbReference type="GO" id="GO:0015891">
    <property type="term" value="P:siderophore transport"/>
    <property type="evidence" value="ECO:0007669"/>
    <property type="project" value="InterPro"/>
</dbReference>
<evidence type="ECO:0000256" key="3">
    <source>
        <dbReference type="ARBA" id="ARBA00022448"/>
    </source>
</evidence>
<evidence type="ECO:0000256" key="5">
    <source>
        <dbReference type="ARBA" id="ARBA00022519"/>
    </source>
</evidence>
<evidence type="ECO:0000256" key="2">
    <source>
        <dbReference type="ARBA" id="ARBA00006555"/>
    </source>
</evidence>
<feature type="region of interest" description="Disordered" evidence="11">
    <location>
        <begin position="1"/>
        <end position="75"/>
    </location>
</feature>
<dbReference type="PANTHER" id="PTHR33446">
    <property type="entry name" value="PROTEIN TONB-RELATED"/>
    <property type="match status" value="1"/>
</dbReference>
<comment type="caution">
    <text evidence="13">The sequence shown here is derived from an EMBL/GenBank/DDBJ whole genome shotgun (WGS) entry which is preliminary data.</text>
</comment>
<dbReference type="Proteomes" id="UP001138757">
    <property type="component" value="Unassembled WGS sequence"/>
</dbReference>
<feature type="domain" description="TonB C-terminal" evidence="12">
    <location>
        <begin position="94"/>
        <end position="185"/>
    </location>
</feature>
<proteinExistence type="inferred from homology"/>
<dbReference type="SUPFAM" id="SSF74653">
    <property type="entry name" value="TolA/TonB C-terminal domain"/>
    <property type="match status" value="1"/>
</dbReference>
<dbReference type="AlphaFoldDB" id="A0A9X1DEK7"/>
<keyword evidence="3 10" id="KW-0813">Transport</keyword>
<evidence type="ECO:0000256" key="11">
    <source>
        <dbReference type="SAM" id="MobiDB-lite"/>
    </source>
</evidence>
<evidence type="ECO:0000256" key="8">
    <source>
        <dbReference type="ARBA" id="ARBA00022989"/>
    </source>
</evidence>
<keyword evidence="9" id="KW-0472">Membrane</keyword>
<keyword evidence="4 10" id="KW-1003">Cell membrane</keyword>
<dbReference type="PRINTS" id="PR01374">
    <property type="entry name" value="TONBPROTEIN"/>
</dbReference>
<evidence type="ECO:0000259" key="12">
    <source>
        <dbReference type="PROSITE" id="PS52015"/>
    </source>
</evidence>
<dbReference type="InterPro" id="IPR037682">
    <property type="entry name" value="TonB_C"/>
</dbReference>
<comment type="subcellular location">
    <subcellularLocation>
        <location evidence="1 10">Cell inner membrane</location>
        <topology evidence="1 10">Single-pass membrane protein</topology>
        <orientation evidence="1 10">Periplasmic side</orientation>
    </subcellularLocation>
</comment>
<dbReference type="GO" id="GO:0030288">
    <property type="term" value="C:outer membrane-bounded periplasmic space"/>
    <property type="evidence" value="ECO:0007669"/>
    <property type="project" value="InterPro"/>
</dbReference>
<keyword evidence="5 10" id="KW-0997">Cell inner membrane</keyword>
<feature type="compositionally biased region" description="Low complexity" evidence="11">
    <location>
        <begin position="51"/>
        <end position="60"/>
    </location>
</feature>
<dbReference type="NCBIfam" id="TIGR01352">
    <property type="entry name" value="tonB_Cterm"/>
    <property type="match status" value="1"/>
</dbReference>
<evidence type="ECO:0000256" key="1">
    <source>
        <dbReference type="ARBA" id="ARBA00004383"/>
    </source>
</evidence>
<dbReference type="GO" id="GO:0031992">
    <property type="term" value="F:energy transducer activity"/>
    <property type="evidence" value="ECO:0007669"/>
    <property type="project" value="InterPro"/>
</dbReference>
<protein>
    <recommendedName>
        <fullName evidence="10">Protein TonB</fullName>
    </recommendedName>
</protein>
<evidence type="ECO:0000313" key="13">
    <source>
        <dbReference type="EMBL" id="MBT2188513.1"/>
    </source>
</evidence>
<dbReference type="Gene3D" id="3.30.1150.10">
    <property type="match status" value="1"/>
</dbReference>
<keyword evidence="14" id="KW-1185">Reference proteome</keyword>
<evidence type="ECO:0000256" key="4">
    <source>
        <dbReference type="ARBA" id="ARBA00022475"/>
    </source>
</evidence>
<accession>A0A9X1DEK7</accession>
<evidence type="ECO:0000313" key="14">
    <source>
        <dbReference type="Proteomes" id="UP001138757"/>
    </source>
</evidence>
<sequence length="185" mass="20456">MTFVSPPKTPPLPTHWVYLPKNPPPVDQPETKEKPQPTQRAISDPPPPQPTTTSTPFDQFRAGPEVAPYTPPLIPGTGTVTPPYVPPADPVFVKARQDPRFAAAFHPNYPPSLVRDGLEGDVTVRVTIDPRGRVSAVEMVSATNPVFFEETKRQALRSWRFIAATRDGVAVESVQTMTVHFRLEE</sequence>
<evidence type="ECO:0000256" key="7">
    <source>
        <dbReference type="ARBA" id="ARBA00022927"/>
    </source>
</evidence>
<keyword evidence="6" id="KW-0812">Transmembrane</keyword>
<evidence type="ECO:0000256" key="6">
    <source>
        <dbReference type="ARBA" id="ARBA00022692"/>
    </source>
</evidence>
<comment type="similarity">
    <text evidence="2 10">Belongs to the TonB family.</text>
</comment>
<organism evidence="13 14">
    <name type="scientific">Sphingobium nicotianae</name>
    <dbReference type="NCBI Taxonomy" id="2782607"/>
    <lineage>
        <taxon>Bacteria</taxon>
        <taxon>Pseudomonadati</taxon>
        <taxon>Pseudomonadota</taxon>
        <taxon>Alphaproteobacteria</taxon>
        <taxon>Sphingomonadales</taxon>
        <taxon>Sphingomonadaceae</taxon>
        <taxon>Sphingobium</taxon>
    </lineage>
</organism>
<keyword evidence="8" id="KW-1133">Transmembrane helix</keyword>
<dbReference type="InterPro" id="IPR003538">
    <property type="entry name" value="TonB"/>
</dbReference>
<dbReference type="GO" id="GO:0005886">
    <property type="term" value="C:plasma membrane"/>
    <property type="evidence" value="ECO:0007669"/>
    <property type="project" value="UniProtKB-SubCell"/>
</dbReference>
<dbReference type="Pfam" id="PF03544">
    <property type="entry name" value="TonB_C"/>
    <property type="match status" value="1"/>
</dbReference>
<gene>
    <name evidence="13" type="ORF">KK488_16280</name>
</gene>
<dbReference type="InterPro" id="IPR051045">
    <property type="entry name" value="TonB-dependent_transducer"/>
</dbReference>
<name>A0A9X1DEK7_9SPHN</name>